<dbReference type="STRING" id="51240.A0A2I4DPE3"/>
<keyword evidence="1" id="KW-1185">Reference proteome</keyword>
<dbReference type="InParanoid" id="A0A2I4DPE3"/>
<gene>
    <name evidence="2" type="primary">LOC108982176</name>
</gene>
<evidence type="ECO:0000313" key="1">
    <source>
        <dbReference type="Proteomes" id="UP000235220"/>
    </source>
</evidence>
<proteinExistence type="predicted"/>
<protein>
    <submittedName>
        <fullName evidence="2">Uncharacterized protein LOC108982176</fullName>
    </submittedName>
</protein>
<reference evidence="2" key="1">
    <citation type="submission" date="2025-08" db="UniProtKB">
        <authorList>
            <consortium name="RefSeq"/>
        </authorList>
    </citation>
    <scope>IDENTIFICATION</scope>
    <source>
        <tissue evidence="2">Leaves</tissue>
    </source>
</reference>
<name>A0A2I4DPE3_JUGRE</name>
<dbReference type="AlphaFoldDB" id="A0A2I4DPE3"/>
<dbReference type="GeneID" id="108982176"/>
<dbReference type="RefSeq" id="XP_018809016.2">
    <property type="nucleotide sequence ID" value="XM_018953471.2"/>
</dbReference>
<evidence type="ECO:0000313" key="2">
    <source>
        <dbReference type="RefSeq" id="XP_018809016.2"/>
    </source>
</evidence>
<organism evidence="1 2">
    <name type="scientific">Juglans regia</name>
    <name type="common">English walnut</name>
    <dbReference type="NCBI Taxonomy" id="51240"/>
    <lineage>
        <taxon>Eukaryota</taxon>
        <taxon>Viridiplantae</taxon>
        <taxon>Streptophyta</taxon>
        <taxon>Embryophyta</taxon>
        <taxon>Tracheophyta</taxon>
        <taxon>Spermatophyta</taxon>
        <taxon>Magnoliopsida</taxon>
        <taxon>eudicotyledons</taxon>
        <taxon>Gunneridae</taxon>
        <taxon>Pentapetalae</taxon>
        <taxon>rosids</taxon>
        <taxon>fabids</taxon>
        <taxon>Fagales</taxon>
        <taxon>Juglandaceae</taxon>
        <taxon>Juglans</taxon>
    </lineage>
</organism>
<dbReference type="KEGG" id="jre:108982176"/>
<sequence length="340" mass="38014">MAASSELLLSTAGQPIYNEGGSSELTPLHADQTTLDAGSSLLFVVENILNQAANMADTALLGTQDYLEKLEEKVSKANFSPRLLCTIKQFFSMDKEIVLSELLVMAQKINVTLNLQEMQKVILCNKQIETPKEIVKAFTGLIFAKDNDWKPHTNGSTNKMLSIVTANDPLGDQVEHPNVFAFSSTSDQNPASRPQPRAAAPLAKVPAKSMYTFYYASMNGAWLDEFYKKATVVANDPFIKDSKNLGIGFCRIADHWREEEVQLLSKQKGWDKVCPKFLHNDQYSSHTGHFALLKNNSDVVLQGRGTKILKALGDFQEQWRKNLPSRNFEKSLVDHYNKLP</sequence>
<dbReference type="Proteomes" id="UP000235220">
    <property type="component" value="Chromosome 6"/>
</dbReference>
<accession>A0A2I4DPE3</accession>